<evidence type="ECO:0000313" key="2">
    <source>
        <dbReference type="Proteomes" id="UP000019443"/>
    </source>
</evidence>
<name>W6S0Z1_9HYPH</name>
<dbReference type="AlphaFoldDB" id="W6S0Z1"/>
<accession>W6S0Z1</accession>
<gene>
    <name evidence="1" type="ORF">LPU83_pLPU83b_0150</name>
</gene>
<geneLocation type="plasmid" evidence="1">
    <name>pLPU83b</name>
</geneLocation>
<comment type="caution">
    <text evidence="1">The sequence shown here is derived from an EMBL/GenBank/DDBJ whole genome shotgun (WGS) entry which is preliminary data.</text>
</comment>
<dbReference type="EMBL" id="CBYB010000010">
    <property type="protein sequence ID" value="CDM60146.1"/>
    <property type="molecule type" value="Genomic_DNA"/>
</dbReference>
<evidence type="ECO:0000313" key="1">
    <source>
        <dbReference type="EMBL" id="CDM60146.1"/>
    </source>
</evidence>
<reference evidence="1" key="1">
    <citation type="submission" date="2013-11" db="EMBL/GenBank/DDBJ databases">
        <title>Draft genome sequence of the broad-host-range Rhizobium sp. LPU83 strain, a member of the low-genetic diversity Oregon-like Rhizobium sp. group.</title>
        <authorList>
            <person name="Wibberg D."/>
            <person name="Puehler A."/>
            <person name="Schlueter A."/>
        </authorList>
    </citation>
    <scope>NUCLEOTIDE SEQUENCE [LARGE SCALE GENOMIC DNA]</scope>
    <source>
        <strain evidence="1">LPU83</strain>
        <plasmid evidence="1">pLPU83b</plasmid>
    </source>
</reference>
<sequence length="103" mass="11296">MLPAILGEIDTSCLIKTRGRTYLRSTSIPGSILTWGANSTCSTRSKNRRSRSGRATTSIIISPTSHETNQSPYVYGELNFGDVRQDYWGYICACASIGCIGPW</sequence>
<keyword evidence="1" id="KW-0614">Plasmid</keyword>
<proteinExistence type="predicted"/>
<protein>
    <submittedName>
        <fullName evidence="1">Uncharacterized protein</fullName>
    </submittedName>
</protein>
<keyword evidence="2" id="KW-1185">Reference proteome</keyword>
<dbReference type="Proteomes" id="UP000019443">
    <property type="component" value="Unassembled WGS sequence"/>
</dbReference>
<organism evidence="1 2">
    <name type="scientific">Rhizobium favelukesii</name>
    <dbReference type="NCBI Taxonomy" id="348824"/>
    <lineage>
        <taxon>Bacteria</taxon>
        <taxon>Pseudomonadati</taxon>
        <taxon>Pseudomonadota</taxon>
        <taxon>Alphaproteobacteria</taxon>
        <taxon>Hyphomicrobiales</taxon>
        <taxon>Rhizobiaceae</taxon>
        <taxon>Rhizobium/Agrobacterium group</taxon>
        <taxon>Rhizobium</taxon>
    </lineage>
</organism>